<protein>
    <submittedName>
        <fullName evidence="2">Uncharacterized protein</fullName>
    </submittedName>
</protein>
<accession>A0A5C3MM48</accession>
<evidence type="ECO:0000313" key="2">
    <source>
        <dbReference type="EMBL" id="TFK46489.1"/>
    </source>
</evidence>
<evidence type="ECO:0000256" key="1">
    <source>
        <dbReference type="SAM" id="MobiDB-lite"/>
    </source>
</evidence>
<feature type="compositionally biased region" description="Low complexity" evidence="1">
    <location>
        <begin position="57"/>
        <end position="73"/>
    </location>
</feature>
<feature type="region of interest" description="Disordered" evidence="1">
    <location>
        <begin position="24"/>
        <end position="148"/>
    </location>
</feature>
<dbReference type="OrthoDB" id="3258330at2759"/>
<evidence type="ECO:0000313" key="3">
    <source>
        <dbReference type="Proteomes" id="UP000305948"/>
    </source>
</evidence>
<proteinExistence type="predicted"/>
<keyword evidence="3" id="KW-1185">Reference proteome</keyword>
<dbReference type="EMBL" id="ML213529">
    <property type="protein sequence ID" value="TFK46489.1"/>
    <property type="molecule type" value="Genomic_DNA"/>
</dbReference>
<gene>
    <name evidence="2" type="ORF">OE88DRAFT_895136</name>
</gene>
<dbReference type="AlphaFoldDB" id="A0A5C3MM48"/>
<sequence length="148" mass="15864">MQAKYAHTIDPMWSPIIGTIPLPGEDTYPATPPMPPYHSPAHGSHLGLYPHAPSPAPSAASTSSTSSRSSRSHMSNGHGYGNPNKQLSPLHSPTVKVITTPPMTLYATIPPSPKDAQSRPAHARVPSRTYPAHAPLPHQTYPYTRPPT</sequence>
<organism evidence="2 3">
    <name type="scientific">Heliocybe sulcata</name>
    <dbReference type="NCBI Taxonomy" id="5364"/>
    <lineage>
        <taxon>Eukaryota</taxon>
        <taxon>Fungi</taxon>
        <taxon>Dikarya</taxon>
        <taxon>Basidiomycota</taxon>
        <taxon>Agaricomycotina</taxon>
        <taxon>Agaricomycetes</taxon>
        <taxon>Gloeophyllales</taxon>
        <taxon>Gloeophyllaceae</taxon>
        <taxon>Heliocybe</taxon>
    </lineage>
</organism>
<reference evidence="2 3" key="1">
    <citation type="journal article" date="2019" name="Nat. Ecol. Evol.">
        <title>Megaphylogeny resolves global patterns of mushroom evolution.</title>
        <authorList>
            <person name="Varga T."/>
            <person name="Krizsan K."/>
            <person name="Foldi C."/>
            <person name="Dima B."/>
            <person name="Sanchez-Garcia M."/>
            <person name="Sanchez-Ramirez S."/>
            <person name="Szollosi G.J."/>
            <person name="Szarkandi J.G."/>
            <person name="Papp V."/>
            <person name="Albert L."/>
            <person name="Andreopoulos W."/>
            <person name="Angelini C."/>
            <person name="Antonin V."/>
            <person name="Barry K.W."/>
            <person name="Bougher N.L."/>
            <person name="Buchanan P."/>
            <person name="Buyck B."/>
            <person name="Bense V."/>
            <person name="Catcheside P."/>
            <person name="Chovatia M."/>
            <person name="Cooper J."/>
            <person name="Damon W."/>
            <person name="Desjardin D."/>
            <person name="Finy P."/>
            <person name="Geml J."/>
            <person name="Haridas S."/>
            <person name="Hughes K."/>
            <person name="Justo A."/>
            <person name="Karasinski D."/>
            <person name="Kautmanova I."/>
            <person name="Kiss B."/>
            <person name="Kocsube S."/>
            <person name="Kotiranta H."/>
            <person name="LaButti K.M."/>
            <person name="Lechner B.E."/>
            <person name="Liimatainen K."/>
            <person name="Lipzen A."/>
            <person name="Lukacs Z."/>
            <person name="Mihaltcheva S."/>
            <person name="Morgado L.N."/>
            <person name="Niskanen T."/>
            <person name="Noordeloos M.E."/>
            <person name="Ohm R.A."/>
            <person name="Ortiz-Santana B."/>
            <person name="Ovrebo C."/>
            <person name="Racz N."/>
            <person name="Riley R."/>
            <person name="Savchenko A."/>
            <person name="Shiryaev A."/>
            <person name="Soop K."/>
            <person name="Spirin V."/>
            <person name="Szebenyi C."/>
            <person name="Tomsovsky M."/>
            <person name="Tulloss R.E."/>
            <person name="Uehling J."/>
            <person name="Grigoriev I.V."/>
            <person name="Vagvolgyi C."/>
            <person name="Papp T."/>
            <person name="Martin F.M."/>
            <person name="Miettinen O."/>
            <person name="Hibbett D.S."/>
            <person name="Nagy L.G."/>
        </authorList>
    </citation>
    <scope>NUCLEOTIDE SEQUENCE [LARGE SCALE GENOMIC DNA]</scope>
    <source>
        <strain evidence="2 3">OMC1185</strain>
    </source>
</reference>
<name>A0A5C3MM48_9AGAM</name>
<dbReference type="Proteomes" id="UP000305948">
    <property type="component" value="Unassembled WGS sequence"/>
</dbReference>